<dbReference type="Proteomes" id="UP001205105">
    <property type="component" value="Unassembled WGS sequence"/>
</dbReference>
<keyword evidence="3" id="KW-1185">Reference proteome</keyword>
<comment type="caution">
    <text evidence="2">The sequence shown here is derived from an EMBL/GenBank/DDBJ whole genome shotgun (WGS) entry which is preliminary data.</text>
</comment>
<reference evidence="2" key="1">
    <citation type="submission" date="2020-11" db="EMBL/GenBank/DDBJ databases">
        <title>Chlorella ohadii genome sequencing and assembly.</title>
        <authorList>
            <person name="Murik O."/>
            <person name="Treves H."/>
            <person name="Kedem I."/>
            <person name="Shotland Y."/>
            <person name="Kaplan A."/>
        </authorList>
    </citation>
    <scope>NUCLEOTIDE SEQUENCE</scope>
    <source>
        <strain evidence="2">1</strain>
    </source>
</reference>
<evidence type="ECO:0000313" key="3">
    <source>
        <dbReference type="Proteomes" id="UP001205105"/>
    </source>
</evidence>
<feature type="region of interest" description="Disordered" evidence="1">
    <location>
        <begin position="60"/>
        <end position="130"/>
    </location>
</feature>
<evidence type="ECO:0000313" key="2">
    <source>
        <dbReference type="EMBL" id="KAI7840348.1"/>
    </source>
</evidence>
<proteinExistence type="predicted"/>
<organism evidence="2 3">
    <name type="scientific">Chlorella ohadii</name>
    <dbReference type="NCBI Taxonomy" id="2649997"/>
    <lineage>
        <taxon>Eukaryota</taxon>
        <taxon>Viridiplantae</taxon>
        <taxon>Chlorophyta</taxon>
        <taxon>core chlorophytes</taxon>
        <taxon>Trebouxiophyceae</taxon>
        <taxon>Chlorellales</taxon>
        <taxon>Chlorellaceae</taxon>
        <taxon>Chlorella clade</taxon>
        <taxon>Chlorella</taxon>
    </lineage>
</organism>
<dbReference type="AlphaFoldDB" id="A0AAD5H4A0"/>
<protein>
    <submittedName>
        <fullName evidence="2">Uncharacterized protein</fullName>
    </submittedName>
</protein>
<accession>A0AAD5H4A0</accession>
<name>A0AAD5H4A0_9CHLO</name>
<feature type="compositionally biased region" description="Basic residues" evidence="1">
    <location>
        <begin position="91"/>
        <end position="100"/>
    </location>
</feature>
<sequence>MSAYLQAAPLPPSQPWGAVAGWQPLPASMLDMMVLQAQLLQQLQSPYGCARAAPAVPPRQAMATPMSAAPEPQGLQPDGTGVFIPQYTGRWTKRRQRNRSPRRDKQGAALGGKAGAQPLPGSPTSTLQGLEACPSQRCPIAALPCDDDFTKAYSRH</sequence>
<evidence type="ECO:0000256" key="1">
    <source>
        <dbReference type="SAM" id="MobiDB-lite"/>
    </source>
</evidence>
<dbReference type="EMBL" id="JADXDR010000083">
    <property type="protein sequence ID" value="KAI7840348.1"/>
    <property type="molecule type" value="Genomic_DNA"/>
</dbReference>
<gene>
    <name evidence="2" type="ORF">COHA_006130</name>
</gene>